<comment type="caution">
    <text evidence="1">The sequence shown here is derived from an EMBL/GenBank/DDBJ whole genome shotgun (WGS) entry which is preliminary data.</text>
</comment>
<accession>A0ABS7FLC5</accession>
<dbReference type="RefSeq" id="WP_220162653.1">
    <property type="nucleotide sequence ID" value="NZ_JAIBOA010000001.1"/>
</dbReference>
<dbReference type="EMBL" id="JAIBOA010000001">
    <property type="protein sequence ID" value="MBW8481172.1"/>
    <property type="molecule type" value="Genomic_DNA"/>
</dbReference>
<name>A0ABS7FLC5_9ACTN</name>
<sequence>MTFEAIVVDPRREPVPAGWAALARAAGLPATWDADVLAALAWCERHRRLLAVVADAGGAPCALFAARHVAPALRRGYGGSRLPGLLECHLPPAITQPGHAFHPDLDAAGRAEAVRVFERAAARRLGARAAGVVYRQVGADDLPAFRGLGRLVRPALPEAVVDNVWDGFDGYLRHLPRRDRRNLQRILRLVDRSPDVAAAVEDRLDGAEAARLLHNVQVRHSTARRAPAPFPAVYHDLLGGRPGVRYFTYRSPAGALLAYGLLVDDGRTMSCQGWGALDGADGGRDNLYFDHFLRQIAHLIEQRRGRLILGKTMTELKERFGARNVPLYGAAALRGAR</sequence>
<dbReference type="InterPro" id="IPR016181">
    <property type="entry name" value="Acyl_CoA_acyltransferase"/>
</dbReference>
<evidence type="ECO:0008006" key="3">
    <source>
        <dbReference type="Google" id="ProtNLM"/>
    </source>
</evidence>
<dbReference type="Proteomes" id="UP000774570">
    <property type="component" value="Unassembled WGS sequence"/>
</dbReference>
<reference evidence="1 2" key="1">
    <citation type="submission" date="2021-07" db="EMBL/GenBank/DDBJ databases">
        <title>Actinomadura sp. PM05-2 isolated from lichen.</title>
        <authorList>
            <person name="Somphong A."/>
            <person name="Phongsopitanun W."/>
            <person name="Tanasupawat S."/>
            <person name="Peongsungnone V."/>
        </authorList>
    </citation>
    <scope>NUCLEOTIDE SEQUENCE [LARGE SCALE GENOMIC DNA]</scope>
    <source>
        <strain evidence="1 2">PM05-2</strain>
    </source>
</reference>
<proteinExistence type="predicted"/>
<evidence type="ECO:0000313" key="2">
    <source>
        <dbReference type="Proteomes" id="UP000774570"/>
    </source>
</evidence>
<dbReference type="SUPFAM" id="SSF55729">
    <property type="entry name" value="Acyl-CoA N-acyltransferases (Nat)"/>
    <property type="match status" value="1"/>
</dbReference>
<organism evidence="1 2">
    <name type="scientific">Actinomadura parmotrematis</name>
    <dbReference type="NCBI Taxonomy" id="2864039"/>
    <lineage>
        <taxon>Bacteria</taxon>
        <taxon>Bacillati</taxon>
        <taxon>Actinomycetota</taxon>
        <taxon>Actinomycetes</taxon>
        <taxon>Streptosporangiales</taxon>
        <taxon>Thermomonosporaceae</taxon>
        <taxon>Actinomadura</taxon>
    </lineage>
</organism>
<keyword evidence="2" id="KW-1185">Reference proteome</keyword>
<gene>
    <name evidence="1" type="ORF">K1Y72_02240</name>
</gene>
<protein>
    <recommendedName>
        <fullName evidence="3">GNAT family N-acetyltransferase</fullName>
    </recommendedName>
</protein>
<evidence type="ECO:0000313" key="1">
    <source>
        <dbReference type="EMBL" id="MBW8481172.1"/>
    </source>
</evidence>